<evidence type="ECO:0000259" key="3">
    <source>
        <dbReference type="PROSITE" id="PS50887"/>
    </source>
</evidence>
<organism evidence="4 5">
    <name type="scientific">Vibrio vulnificus</name>
    <dbReference type="NCBI Taxonomy" id="672"/>
    <lineage>
        <taxon>Bacteria</taxon>
        <taxon>Pseudomonadati</taxon>
        <taxon>Pseudomonadota</taxon>
        <taxon>Gammaproteobacteria</taxon>
        <taxon>Vibrionales</taxon>
        <taxon>Vibrionaceae</taxon>
        <taxon>Vibrio</taxon>
    </lineage>
</organism>
<dbReference type="AlphaFoldDB" id="A0A2S3QZL4"/>
<dbReference type="InterPro" id="IPR000160">
    <property type="entry name" value="GGDEF_dom"/>
</dbReference>
<dbReference type="SUPFAM" id="SSF55781">
    <property type="entry name" value="GAF domain-like"/>
    <property type="match status" value="1"/>
</dbReference>
<dbReference type="InterPro" id="IPR050469">
    <property type="entry name" value="Diguanylate_Cyclase"/>
</dbReference>
<accession>A0A2S3QZL4</accession>
<dbReference type="Pfam" id="PF13185">
    <property type="entry name" value="GAF_2"/>
    <property type="match status" value="1"/>
</dbReference>
<comment type="caution">
    <text evidence="4">The sequence shown here is derived from an EMBL/GenBank/DDBJ whole genome shotgun (WGS) entry which is preliminary data.</text>
</comment>
<dbReference type="EMBL" id="PDGH01000120">
    <property type="protein sequence ID" value="POB44882.1"/>
    <property type="molecule type" value="Genomic_DNA"/>
</dbReference>
<dbReference type="PANTHER" id="PTHR45138:SF9">
    <property type="entry name" value="DIGUANYLATE CYCLASE DGCM-RELATED"/>
    <property type="match status" value="1"/>
</dbReference>
<comment type="catalytic activity">
    <reaction evidence="2">
        <text>2 GTP = 3',3'-c-di-GMP + 2 diphosphate</text>
        <dbReference type="Rhea" id="RHEA:24898"/>
        <dbReference type="ChEBI" id="CHEBI:33019"/>
        <dbReference type="ChEBI" id="CHEBI:37565"/>
        <dbReference type="ChEBI" id="CHEBI:58805"/>
        <dbReference type="EC" id="2.7.7.65"/>
    </reaction>
</comment>
<sequence length="340" mass="38428">MDSMRLLDAHRSINQLLGKLALGLEKDQLNREIVSLSEHLFGSRKASILKLDPQHNTLHLEYAPNLPDFYNQAIEGVEIGERVGSCGAAAYSGKSVVVSDIESHPNWQPYAELAKAANVAACWSVPIVSRQDKVLGTFAIYSDMPSKPAKEELEILDLLAALYSIALEKYHLEEQLHYHVNRDPLTQCYNRRIFYLESEPLLETARRSEYGIGCFFIDVDEFKYINDRFGHDVGDAVLINLANWLMAQFPQHAVISRYGGDEFVAICPFVHKQAFQAFYQQLQSKIKMFFLIEDYSVSVSIGADYAEGESLANVDALIRQADICMYQVKRAHQTVSARLN</sequence>
<proteinExistence type="predicted"/>
<evidence type="ECO:0000313" key="5">
    <source>
        <dbReference type="Proteomes" id="UP000237466"/>
    </source>
</evidence>
<dbReference type="Gene3D" id="3.30.450.40">
    <property type="match status" value="1"/>
</dbReference>
<dbReference type="GO" id="GO:0052621">
    <property type="term" value="F:diguanylate cyclase activity"/>
    <property type="evidence" value="ECO:0007669"/>
    <property type="project" value="UniProtKB-EC"/>
</dbReference>
<dbReference type="Gene3D" id="3.30.70.270">
    <property type="match status" value="1"/>
</dbReference>
<dbReference type="CDD" id="cd01949">
    <property type="entry name" value="GGDEF"/>
    <property type="match status" value="1"/>
</dbReference>
<dbReference type="EC" id="2.7.7.65" evidence="1"/>
<dbReference type="RefSeq" id="WP_103200828.1">
    <property type="nucleotide sequence ID" value="NZ_JASMUA010000003.1"/>
</dbReference>
<feature type="domain" description="GGDEF" evidence="3">
    <location>
        <begin position="210"/>
        <end position="340"/>
    </location>
</feature>
<dbReference type="Proteomes" id="UP000237466">
    <property type="component" value="Unassembled WGS sequence"/>
</dbReference>
<protein>
    <recommendedName>
        <fullName evidence="1">diguanylate cyclase</fullName>
        <ecNumber evidence="1">2.7.7.65</ecNumber>
    </recommendedName>
</protein>
<dbReference type="SMART" id="SM00065">
    <property type="entry name" value="GAF"/>
    <property type="match status" value="1"/>
</dbReference>
<dbReference type="InterPro" id="IPR003018">
    <property type="entry name" value="GAF"/>
</dbReference>
<dbReference type="Pfam" id="PF00990">
    <property type="entry name" value="GGDEF"/>
    <property type="match status" value="1"/>
</dbReference>
<dbReference type="NCBIfam" id="TIGR00254">
    <property type="entry name" value="GGDEF"/>
    <property type="match status" value="1"/>
</dbReference>
<dbReference type="SMART" id="SM00267">
    <property type="entry name" value="GGDEF"/>
    <property type="match status" value="1"/>
</dbReference>
<dbReference type="SUPFAM" id="SSF55073">
    <property type="entry name" value="Nucleotide cyclase"/>
    <property type="match status" value="1"/>
</dbReference>
<reference evidence="4 5" key="1">
    <citation type="journal article" date="2018" name="Front. Microbiol.">
        <title>Phylogeny of Vibrio vulnificus from the Analysis of the Core-Genome: Implications for Intra-Species Taxonomy.</title>
        <authorList>
            <person name="Roig F.J."/>
            <person name="Gonzalez-Candelas F."/>
            <person name="Sanjuan E."/>
            <person name="Fouz B."/>
            <person name="Feil E.J."/>
            <person name="Llorens C."/>
            <person name="Baker-Austin C."/>
            <person name="Oliver J.D."/>
            <person name="Danin-Poleg Y."/>
            <person name="Gibas C.J."/>
            <person name="Kashi Y."/>
            <person name="Gulig P.A."/>
            <person name="Morrison S.S."/>
            <person name="Amaro C."/>
        </authorList>
    </citation>
    <scope>NUCLEOTIDE SEQUENCE [LARGE SCALE GENOMIC DNA]</scope>
    <source>
        <strain evidence="4 5">CECT4608</strain>
    </source>
</reference>
<gene>
    <name evidence="4" type="ORF">CRN52_17195</name>
</gene>
<dbReference type="InterPro" id="IPR029787">
    <property type="entry name" value="Nucleotide_cyclase"/>
</dbReference>
<dbReference type="PROSITE" id="PS50887">
    <property type="entry name" value="GGDEF"/>
    <property type="match status" value="1"/>
</dbReference>
<dbReference type="InterPro" id="IPR043128">
    <property type="entry name" value="Rev_trsase/Diguanyl_cyclase"/>
</dbReference>
<dbReference type="PANTHER" id="PTHR45138">
    <property type="entry name" value="REGULATORY COMPONENTS OF SENSORY TRANSDUCTION SYSTEM"/>
    <property type="match status" value="1"/>
</dbReference>
<dbReference type="InterPro" id="IPR029016">
    <property type="entry name" value="GAF-like_dom_sf"/>
</dbReference>
<name>A0A2S3QZL4_VIBVL</name>
<evidence type="ECO:0000256" key="2">
    <source>
        <dbReference type="ARBA" id="ARBA00034247"/>
    </source>
</evidence>
<evidence type="ECO:0000256" key="1">
    <source>
        <dbReference type="ARBA" id="ARBA00012528"/>
    </source>
</evidence>
<evidence type="ECO:0000313" key="4">
    <source>
        <dbReference type="EMBL" id="POB44882.1"/>
    </source>
</evidence>